<evidence type="ECO:0000259" key="2">
    <source>
        <dbReference type="Pfam" id="PF03446"/>
    </source>
</evidence>
<evidence type="ECO:0000313" key="5">
    <source>
        <dbReference type="Proteomes" id="UP000651112"/>
    </source>
</evidence>
<dbReference type="InterPro" id="IPR048666">
    <property type="entry name" value="RedAm-like_C"/>
</dbReference>
<dbReference type="InterPro" id="IPR013328">
    <property type="entry name" value="6PGD_dom2"/>
</dbReference>
<dbReference type="Pfam" id="PF21761">
    <property type="entry name" value="RedAm-like_C"/>
    <property type="match status" value="1"/>
</dbReference>
<name>A0ABR7XV69_9SPHI</name>
<sequence length="317" mass="34134">MNINNLKTETPHNKRKSVTVLGLGNMGAAIAHTFINQGYDTVVWNRNAEKCNPLIQEGATAEATLGGAVAVSNQVVICLLNNTAVDEVLRQVAGAVAGKVFINLTSGTPAQARDFAKWTEKQNASYIDGKILADPIDIGTAKAQLLFSGKPTVFDAQYSLLEKLGTVTYYGEDAGAAAVDFLAQVAIGYEFLIGFLHTLQLVHQEGVDLAAFAHRVAGTLQGYGPLLSLMVNEIKLGTYQPDLGPLQVQAAMFNDLINHRKSKNVETLRMQEIKNLMDCRIADGHGSQGFSSLFELLGKQKQLAALTTIFEGNANKI</sequence>
<dbReference type="SUPFAM" id="SSF51735">
    <property type="entry name" value="NAD(P)-binding Rossmann-fold domains"/>
    <property type="match status" value="1"/>
</dbReference>
<dbReference type="Pfam" id="PF03446">
    <property type="entry name" value="NAD_binding_2"/>
    <property type="match status" value="1"/>
</dbReference>
<dbReference type="Gene3D" id="1.10.1040.10">
    <property type="entry name" value="N-(1-d-carboxylethyl)-l-norvaline Dehydrogenase, domain 2"/>
    <property type="match status" value="1"/>
</dbReference>
<reference evidence="4 5" key="1">
    <citation type="submission" date="2020-08" db="EMBL/GenBank/DDBJ databases">
        <title>Sphingobacterium sp. DN00404 isolated from aquaculture water.</title>
        <authorList>
            <person name="Zhang M."/>
        </authorList>
    </citation>
    <scope>NUCLEOTIDE SEQUENCE [LARGE SCALE GENOMIC DNA]</scope>
    <source>
        <strain evidence="4 5">KCTC 42746</strain>
    </source>
</reference>
<dbReference type="InterPro" id="IPR015815">
    <property type="entry name" value="HIBADH-related"/>
</dbReference>
<gene>
    <name evidence="4" type="ORF">H8B21_15365</name>
</gene>
<evidence type="ECO:0000313" key="4">
    <source>
        <dbReference type="EMBL" id="MBD1422951.1"/>
    </source>
</evidence>
<organism evidence="4 5">
    <name type="scientific">Sphingobacterium chuzhouense</name>
    <dbReference type="NCBI Taxonomy" id="1742264"/>
    <lineage>
        <taxon>Bacteria</taxon>
        <taxon>Pseudomonadati</taxon>
        <taxon>Bacteroidota</taxon>
        <taxon>Sphingobacteriia</taxon>
        <taxon>Sphingobacteriales</taxon>
        <taxon>Sphingobacteriaceae</taxon>
        <taxon>Sphingobacterium</taxon>
    </lineage>
</organism>
<dbReference type="InterPro" id="IPR036291">
    <property type="entry name" value="NAD(P)-bd_dom_sf"/>
</dbReference>
<proteinExistence type="predicted"/>
<keyword evidence="5" id="KW-1185">Reference proteome</keyword>
<comment type="caution">
    <text evidence="4">The sequence shown here is derived from an EMBL/GenBank/DDBJ whole genome shotgun (WGS) entry which is preliminary data.</text>
</comment>
<feature type="domain" description="6-phosphogluconate dehydrogenase NADP-binding" evidence="2">
    <location>
        <begin position="18"/>
        <end position="171"/>
    </location>
</feature>
<evidence type="ECO:0000259" key="3">
    <source>
        <dbReference type="Pfam" id="PF21761"/>
    </source>
</evidence>
<dbReference type="PANTHER" id="PTHR43580:SF2">
    <property type="entry name" value="CYTOKINE-LIKE NUCLEAR FACTOR N-PAC"/>
    <property type="match status" value="1"/>
</dbReference>
<dbReference type="InterPro" id="IPR051265">
    <property type="entry name" value="HIBADH-related_NP60_sf"/>
</dbReference>
<dbReference type="RefSeq" id="WP_190314627.1">
    <property type="nucleotide sequence ID" value="NZ_JACNYL010000003.1"/>
</dbReference>
<accession>A0ABR7XV69</accession>
<keyword evidence="1" id="KW-0560">Oxidoreductase</keyword>
<dbReference type="Proteomes" id="UP000651112">
    <property type="component" value="Unassembled WGS sequence"/>
</dbReference>
<protein>
    <submittedName>
        <fullName evidence="4">NAD(P)-dependent oxidoreductase</fullName>
    </submittedName>
</protein>
<feature type="domain" description="NADPH-dependent reductive aminase-like C-terminal" evidence="3">
    <location>
        <begin position="173"/>
        <end position="298"/>
    </location>
</feature>
<dbReference type="PIRSF" id="PIRSF000103">
    <property type="entry name" value="HIBADH"/>
    <property type="match status" value="1"/>
</dbReference>
<dbReference type="PANTHER" id="PTHR43580">
    <property type="entry name" value="OXIDOREDUCTASE GLYR1-RELATED"/>
    <property type="match status" value="1"/>
</dbReference>
<dbReference type="Gene3D" id="3.40.50.720">
    <property type="entry name" value="NAD(P)-binding Rossmann-like Domain"/>
    <property type="match status" value="1"/>
</dbReference>
<evidence type="ECO:0000256" key="1">
    <source>
        <dbReference type="ARBA" id="ARBA00023002"/>
    </source>
</evidence>
<dbReference type="InterPro" id="IPR006115">
    <property type="entry name" value="6PGDH_NADP-bd"/>
</dbReference>
<dbReference type="EMBL" id="JACNYL010000003">
    <property type="protein sequence ID" value="MBD1422951.1"/>
    <property type="molecule type" value="Genomic_DNA"/>
</dbReference>